<dbReference type="InterPro" id="IPR006501">
    <property type="entry name" value="Pectinesterase_inhib_dom"/>
</dbReference>
<dbReference type="AlphaFoldDB" id="W9QJU5"/>
<gene>
    <name evidence="3" type="ORF">L484_009736</name>
</gene>
<proteinExistence type="predicted"/>
<dbReference type="Proteomes" id="UP000030645">
    <property type="component" value="Unassembled WGS sequence"/>
</dbReference>
<name>W9QJU5_9ROSA</name>
<evidence type="ECO:0000313" key="4">
    <source>
        <dbReference type="Proteomes" id="UP000030645"/>
    </source>
</evidence>
<dbReference type="InterPro" id="IPR035513">
    <property type="entry name" value="Invertase/methylesterase_inhib"/>
</dbReference>
<dbReference type="SMART" id="SM00856">
    <property type="entry name" value="PMEI"/>
    <property type="match status" value="1"/>
</dbReference>
<evidence type="ECO:0000313" key="3">
    <source>
        <dbReference type="EMBL" id="EXB28577.1"/>
    </source>
</evidence>
<feature type="domain" description="Pectinesterase inhibitor" evidence="2">
    <location>
        <begin position="41"/>
        <end position="193"/>
    </location>
</feature>
<protein>
    <recommendedName>
        <fullName evidence="2">Pectinesterase inhibitor domain-containing protein</fullName>
    </recommendedName>
</protein>
<reference evidence="4" key="1">
    <citation type="submission" date="2013-01" db="EMBL/GenBank/DDBJ databases">
        <title>Draft Genome Sequence of a Mulberry Tree, Morus notabilis C.K. Schneid.</title>
        <authorList>
            <person name="He N."/>
            <person name="Zhao S."/>
        </authorList>
    </citation>
    <scope>NUCLEOTIDE SEQUENCE</scope>
</reference>
<sequence length="203" mass="22296">MDMNMNMEILVLVSVTSLLLSPPTILAAKHPPSTISPRQQRLLSQLQEICNKTTHPSLCANSVIKYYSKTSSFKTATRVEPVTVLYAGIQATSEYVESAATEAWRLRSDTSFGASVVCEEVYGKVMEVDLRTAVDGILTKDLFVLFTSLQNVGIAATACEEALQATSFEKVPVSVMTEFGEKVSQMGVVCLDLAHMLDWRIHD</sequence>
<dbReference type="SUPFAM" id="SSF101148">
    <property type="entry name" value="Plant invertase/pectin methylesterase inhibitor"/>
    <property type="match status" value="1"/>
</dbReference>
<dbReference type="Gene3D" id="1.20.140.40">
    <property type="entry name" value="Invertase/pectin methylesterase inhibitor family protein"/>
    <property type="match status" value="1"/>
</dbReference>
<dbReference type="CDD" id="cd15796">
    <property type="entry name" value="CIF_like"/>
    <property type="match status" value="1"/>
</dbReference>
<evidence type="ECO:0000259" key="2">
    <source>
        <dbReference type="SMART" id="SM00856"/>
    </source>
</evidence>
<keyword evidence="1" id="KW-0732">Signal</keyword>
<evidence type="ECO:0000256" key="1">
    <source>
        <dbReference type="SAM" id="SignalP"/>
    </source>
</evidence>
<keyword evidence="4" id="KW-1185">Reference proteome</keyword>
<feature type="signal peptide" evidence="1">
    <location>
        <begin position="1"/>
        <end position="27"/>
    </location>
</feature>
<dbReference type="GO" id="GO:0004857">
    <property type="term" value="F:enzyme inhibitor activity"/>
    <property type="evidence" value="ECO:0007669"/>
    <property type="project" value="InterPro"/>
</dbReference>
<dbReference type="Pfam" id="PF04043">
    <property type="entry name" value="PMEI"/>
    <property type="match status" value="1"/>
</dbReference>
<organism evidence="3 4">
    <name type="scientific">Morus notabilis</name>
    <dbReference type="NCBI Taxonomy" id="981085"/>
    <lineage>
        <taxon>Eukaryota</taxon>
        <taxon>Viridiplantae</taxon>
        <taxon>Streptophyta</taxon>
        <taxon>Embryophyta</taxon>
        <taxon>Tracheophyta</taxon>
        <taxon>Spermatophyta</taxon>
        <taxon>Magnoliopsida</taxon>
        <taxon>eudicotyledons</taxon>
        <taxon>Gunneridae</taxon>
        <taxon>Pentapetalae</taxon>
        <taxon>rosids</taxon>
        <taxon>fabids</taxon>
        <taxon>Rosales</taxon>
        <taxon>Moraceae</taxon>
        <taxon>Moreae</taxon>
        <taxon>Morus</taxon>
    </lineage>
</organism>
<dbReference type="InterPro" id="IPR034087">
    <property type="entry name" value="C/VIF1"/>
</dbReference>
<accession>W9QJU5</accession>
<dbReference type="EMBL" id="KE343391">
    <property type="protein sequence ID" value="EXB28577.1"/>
    <property type="molecule type" value="Genomic_DNA"/>
</dbReference>
<feature type="chain" id="PRO_5004930712" description="Pectinesterase inhibitor domain-containing protein" evidence="1">
    <location>
        <begin position="28"/>
        <end position="203"/>
    </location>
</feature>